<name>A0ABX0F7L2_9BACL</name>
<dbReference type="SUPFAM" id="SSF55729">
    <property type="entry name" value="Acyl-CoA N-acyltransferases (Nat)"/>
    <property type="match status" value="1"/>
</dbReference>
<evidence type="ECO:0000256" key="2">
    <source>
        <dbReference type="ARBA" id="ARBA00023315"/>
    </source>
</evidence>
<proteinExistence type="predicted"/>
<evidence type="ECO:0000256" key="1">
    <source>
        <dbReference type="ARBA" id="ARBA00022679"/>
    </source>
</evidence>
<dbReference type="PROSITE" id="PS51186">
    <property type="entry name" value="GNAT"/>
    <property type="match status" value="1"/>
</dbReference>
<dbReference type="InterPro" id="IPR000182">
    <property type="entry name" value="GNAT_dom"/>
</dbReference>
<evidence type="ECO:0000259" key="3">
    <source>
        <dbReference type="PROSITE" id="PS51186"/>
    </source>
</evidence>
<dbReference type="Pfam" id="PF00583">
    <property type="entry name" value="Acetyltransf_1"/>
    <property type="match status" value="1"/>
</dbReference>
<dbReference type="EMBL" id="JAAFGS010000006">
    <property type="protein sequence ID" value="NGZ76943.1"/>
    <property type="molecule type" value="Genomic_DNA"/>
</dbReference>
<evidence type="ECO:0000313" key="4">
    <source>
        <dbReference type="EMBL" id="NGZ76943.1"/>
    </source>
</evidence>
<keyword evidence="5" id="KW-1185">Reference proteome</keyword>
<gene>
    <name evidence="4" type="ORF">GYN08_16675</name>
</gene>
<dbReference type="CDD" id="cd04301">
    <property type="entry name" value="NAT_SF"/>
    <property type="match status" value="1"/>
</dbReference>
<organism evidence="4 5">
    <name type="scientific">Saccharibacillus alkalitolerans</name>
    <dbReference type="NCBI Taxonomy" id="2705290"/>
    <lineage>
        <taxon>Bacteria</taxon>
        <taxon>Bacillati</taxon>
        <taxon>Bacillota</taxon>
        <taxon>Bacilli</taxon>
        <taxon>Bacillales</taxon>
        <taxon>Paenibacillaceae</taxon>
        <taxon>Saccharibacillus</taxon>
    </lineage>
</organism>
<sequence>MRIEAKPFEVKGLRYTVRSAAAGDAGSLSALRLRIDGESENMDREPGEDFLDAAGFAAVIEADTNHPRSLFLVAESEEGLIGYSRCAGSDLKRFVHKAELGLGVRKDYWGFAVGRHLMTESIDWADANGIRKIVLYGVLETNARGIELYKKLGFEIEGLMKKDRVLSDGKFHNTYMMARFNGS</sequence>
<reference evidence="4 5" key="1">
    <citation type="submission" date="2020-01" db="EMBL/GenBank/DDBJ databases">
        <title>Polyphasic characterisation and genomic insights into a novel alkali tolerant bacterium VR-M41.</title>
        <authorList>
            <person name="Vemuluri V.R."/>
        </authorList>
    </citation>
    <scope>NUCLEOTIDE SEQUENCE [LARGE SCALE GENOMIC DNA]</scope>
    <source>
        <strain evidence="4 5">VR-M41</strain>
    </source>
</reference>
<feature type="domain" description="N-acetyltransferase" evidence="3">
    <location>
        <begin position="15"/>
        <end position="182"/>
    </location>
</feature>
<evidence type="ECO:0000313" key="5">
    <source>
        <dbReference type="Proteomes" id="UP000800303"/>
    </source>
</evidence>
<dbReference type="Proteomes" id="UP000800303">
    <property type="component" value="Unassembled WGS sequence"/>
</dbReference>
<accession>A0ABX0F7L2</accession>
<comment type="caution">
    <text evidence="4">The sequence shown here is derived from an EMBL/GenBank/DDBJ whole genome shotgun (WGS) entry which is preliminary data.</text>
</comment>
<dbReference type="InterPro" id="IPR016181">
    <property type="entry name" value="Acyl_CoA_acyltransferase"/>
</dbReference>
<keyword evidence="2" id="KW-0012">Acyltransferase</keyword>
<protein>
    <submittedName>
        <fullName evidence="4">GNAT family N-acetyltransferase</fullName>
    </submittedName>
</protein>
<dbReference type="InterPro" id="IPR050832">
    <property type="entry name" value="Bact_Acetyltransf"/>
</dbReference>
<dbReference type="RefSeq" id="WP_166276390.1">
    <property type="nucleotide sequence ID" value="NZ_JAAFGS010000006.1"/>
</dbReference>
<dbReference type="PANTHER" id="PTHR43877">
    <property type="entry name" value="AMINOALKYLPHOSPHONATE N-ACETYLTRANSFERASE-RELATED-RELATED"/>
    <property type="match status" value="1"/>
</dbReference>
<keyword evidence="1" id="KW-0808">Transferase</keyword>
<dbReference type="Gene3D" id="3.40.630.30">
    <property type="match status" value="1"/>
</dbReference>